<dbReference type="InterPro" id="IPR054696">
    <property type="entry name" value="GTP-eEF1A_C"/>
</dbReference>
<dbReference type="GO" id="GO:0005829">
    <property type="term" value="C:cytosol"/>
    <property type="evidence" value="ECO:0007669"/>
    <property type="project" value="GOC"/>
</dbReference>
<dbReference type="InterPro" id="IPR000795">
    <property type="entry name" value="T_Tr_GTP-bd_dom"/>
</dbReference>
<dbReference type="CDD" id="cd04093">
    <property type="entry name" value="HBS1_C_III"/>
    <property type="match status" value="1"/>
</dbReference>
<evidence type="ECO:0000313" key="12">
    <source>
        <dbReference type="EMBL" id="KAJ2861218.1"/>
    </source>
</evidence>
<evidence type="ECO:0000256" key="2">
    <source>
        <dbReference type="ARBA" id="ARBA00007249"/>
    </source>
</evidence>
<keyword evidence="4" id="KW-0547">Nucleotide-binding</keyword>
<dbReference type="CDD" id="cd16267">
    <property type="entry name" value="HBS1-like_II"/>
    <property type="match status" value="1"/>
</dbReference>
<comment type="subunit">
    <text evidence="9">Component of the Dom34-Hbs1 complex, also named Pelota-HBS1L complex, composed of dom34 and hbs1.</text>
</comment>
<dbReference type="PANTHER" id="PTHR23115">
    <property type="entry name" value="TRANSLATION FACTOR"/>
    <property type="match status" value="1"/>
</dbReference>
<organism evidence="12 13">
    <name type="scientific">Coemansia aciculifera</name>
    <dbReference type="NCBI Taxonomy" id="417176"/>
    <lineage>
        <taxon>Eukaryota</taxon>
        <taxon>Fungi</taxon>
        <taxon>Fungi incertae sedis</taxon>
        <taxon>Zoopagomycota</taxon>
        <taxon>Kickxellomycotina</taxon>
        <taxon>Kickxellomycetes</taxon>
        <taxon>Kickxellales</taxon>
        <taxon>Kickxellaceae</taxon>
        <taxon>Coemansia</taxon>
    </lineage>
</organism>
<evidence type="ECO:0000256" key="10">
    <source>
        <dbReference type="ARBA" id="ARBA00074866"/>
    </source>
</evidence>
<dbReference type="FunFam" id="2.40.30.10:FF:000020">
    <property type="entry name" value="Translation elongation factor EF-1"/>
    <property type="match status" value="1"/>
</dbReference>
<evidence type="ECO:0000259" key="11">
    <source>
        <dbReference type="PROSITE" id="PS51722"/>
    </source>
</evidence>
<keyword evidence="7" id="KW-0342">GTP-binding</keyword>
<dbReference type="Gene3D" id="3.40.50.300">
    <property type="entry name" value="P-loop containing nucleotide triphosphate hydrolases"/>
    <property type="match status" value="1"/>
</dbReference>
<dbReference type="GO" id="GO:0002184">
    <property type="term" value="P:cytoplasmic translational termination"/>
    <property type="evidence" value="ECO:0007669"/>
    <property type="project" value="UniProtKB-ARBA"/>
</dbReference>
<dbReference type="FunFam" id="3.40.50.300:FF:000204">
    <property type="entry name" value="Translation elongation factor Tu"/>
    <property type="match status" value="1"/>
</dbReference>
<evidence type="ECO:0000256" key="5">
    <source>
        <dbReference type="ARBA" id="ARBA00022801"/>
    </source>
</evidence>
<reference evidence="12" key="1">
    <citation type="submission" date="2022-07" db="EMBL/GenBank/DDBJ databases">
        <title>Phylogenomic reconstructions and comparative analyses of Kickxellomycotina fungi.</title>
        <authorList>
            <person name="Reynolds N.K."/>
            <person name="Stajich J.E."/>
            <person name="Barry K."/>
            <person name="Grigoriev I.V."/>
            <person name="Crous P."/>
            <person name="Smith M.E."/>
        </authorList>
    </citation>
    <scope>NUCLEOTIDE SEQUENCE</scope>
    <source>
        <strain evidence="12">RSA 476</strain>
    </source>
</reference>
<evidence type="ECO:0000313" key="13">
    <source>
        <dbReference type="Proteomes" id="UP001140074"/>
    </source>
</evidence>
<protein>
    <recommendedName>
        <fullName evidence="10">Elongation factor 1 alpha-like protein</fullName>
    </recommendedName>
</protein>
<evidence type="ECO:0000256" key="7">
    <source>
        <dbReference type="ARBA" id="ARBA00023134"/>
    </source>
</evidence>
<accession>A0A9W8IKS3</accession>
<comment type="subcellular location">
    <subcellularLocation>
        <location evidence="1">Cytoplasm</location>
    </subcellularLocation>
</comment>
<evidence type="ECO:0000256" key="6">
    <source>
        <dbReference type="ARBA" id="ARBA00022917"/>
    </source>
</evidence>
<evidence type="ECO:0000256" key="3">
    <source>
        <dbReference type="ARBA" id="ARBA00022490"/>
    </source>
</evidence>
<dbReference type="PRINTS" id="PR00315">
    <property type="entry name" value="ELONGATNFCT"/>
</dbReference>
<feature type="domain" description="Tr-type G" evidence="11">
    <location>
        <begin position="77"/>
        <end position="314"/>
    </location>
</feature>
<dbReference type="CDD" id="cd01883">
    <property type="entry name" value="EF1_alpha"/>
    <property type="match status" value="1"/>
</dbReference>
<sequence>MLRDSFVLNILSTARSVENPAPAPALAKGVARLKVSGDDDDDQGISSGAESIEITPAVTPKRRIDVVAEYSAHQKSRETLNLVVVGHVDAGKSTLMGHLLYALGQVNERTMKKFERDAEKIGKGSFAFAWVLDETDEERSRGVTMDIATSAFVTQHRKFTLLDAPGHRDFVPNMISGASRADVAILVVDASTGGFESGFDGNGQTREHAILIRSLGVRQLVVAVNKLDVIEWSETRYLEITGRLLDFLTGCGYLKEDVRFAPVSGLKGVNLAHRITADNTPELAAWYRDAGDVGETGPCLVDLIDTFTMPERPVSKPFRLAVTDFFKGGTFSSANSVSVTGRISQGNVQIGEHVVMVPGGEHGVVKAIDVDFVSEEWAVAGDSIVLMIQGLDIQHISVGSVVCTPERPIQCTTRFEVQLVVFDPPVPITNGFPGLLHIQSLSIPAVVHRIIETFDQRSGEVLKRRPRHIRKGATARVEIVTETPVCLELFKDSKELGRIMLRKNGETIAAGIVTAIFSR</sequence>
<dbReference type="AlphaFoldDB" id="A0A9W8IKS3"/>
<evidence type="ECO:0000256" key="8">
    <source>
        <dbReference type="ARBA" id="ARBA00049117"/>
    </source>
</evidence>
<evidence type="ECO:0000256" key="4">
    <source>
        <dbReference type="ARBA" id="ARBA00022741"/>
    </source>
</evidence>
<dbReference type="InterPro" id="IPR050100">
    <property type="entry name" value="TRAFAC_GTPase_members"/>
</dbReference>
<dbReference type="SUPFAM" id="SSF50447">
    <property type="entry name" value="Translation proteins"/>
    <property type="match status" value="1"/>
</dbReference>
<dbReference type="InterPro" id="IPR009000">
    <property type="entry name" value="Transl_B-barrel_sf"/>
</dbReference>
<dbReference type="Pfam" id="PF22594">
    <property type="entry name" value="GTP-eEF1A_C"/>
    <property type="match status" value="1"/>
</dbReference>
<keyword evidence="5" id="KW-0378">Hydrolase</keyword>
<dbReference type="InterPro" id="IPR027417">
    <property type="entry name" value="P-loop_NTPase"/>
</dbReference>
<dbReference type="GO" id="GO:0003924">
    <property type="term" value="F:GTPase activity"/>
    <property type="evidence" value="ECO:0007669"/>
    <property type="project" value="InterPro"/>
</dbReference>
<dbReference type="Pfam" id="PF00009">
    <property type="entry name" value="GTP_EFTU"/>
    <property type="match status" value="1"/>
</dbReference>
<comment type="catalytic activity">
    <reaction evidence="8">
        <text>GTP + H2O = GDP + phosphate + H(+)</text>
        <dbReference type="Rhea" id="RHEA:19669"/>
        <dbReference type="ChEBI" id="CHEBI:15377"/>
        <dbReference type="ChEBI" id="CHEBI:15378"/>
        <dbReference type="ChEBI" id="CHEBI:37565"/>
        <dbReference type="ChEBI" id="CHEBI:43474"/>
        <dbReference type="ChEBI" id="CHEBI:58189"/>
    </reaction>
    <physiologicalReaction direction="left-to-right" evidence="8">
        <dbReference type="Rhea" id="RHEA:19670"/>
    </physiologicalReaction>
</comment>
<dbReference type="SUPFAM" id="SSF50465">
    <property type="entry name" value="EF-Tu/eEF-1alpha/eIF2-gamma C-terminal domain"/>
    <property type="match status" value="1"/>
</dbReference>
<keyword evidence="13" id="KW-1185">Reference proteome</keyword>
<name>A0A9W8IKS3_9FUNG</name>
<gene>
    <name evidence="12" type="ORF">GGH94_005036</name>
</gene>
<dbReference type="GO" id="GO:1990533">
    <property type="term" value="C:Dom34-Hbs1 complex"/>
    <property type="evidence" value="ECO:0007669"/>
    <property type="project" value="UniProtKB-ARBA"/>
</dbReference>
<keyword evidence="6" id="KW-0648">Protein biosynthesis</keyword>
<dbReference type="Gene3D" id="2.40.30.10">
    <property type="entry name" value="Translation factors"/>
    <property type="match status" value="2"/>
</dbReference>
<dbReference type="PROSITE" id="PS51722">
    <property type="entry name" value="G_TR_2"/>
    <property type="match status" value="1"/>
</dbReference>
<dbReference type="Proteomes" id="UP001140074">
    <property type="component" value="Unassembled WGS sequence"/>
</dbReference>
<dbReference type="SUPFAM" id="SSF52540">
    <property type="entry name" value="P-loop containing nucleoside triphosphate hydrolases"/>
    <property type="match status" value="1"/>
</dbReference>
<dbReference type="EMBL" id="JANBUY010000238">
    <property type="protein sequence ID" value="KAJ2861218.1"/>
    <property type="molecule type" value="Genomic_DNA"/>
</dbReference>
<dbReference type="GO" id="GO:0005525">
    <property type="term" value="F:GTP binding"/>
    <property type="evidence" value="ECO:0007669"/>
    <property type="project" value="UniProtKB-KW"/>
</dbReference>
<evidence type="ECO:0000256" key="1">
    <source>
        <dbReference type="ARBA" id="ARBA00004496"/>
    </source>
</evidence>
<dbReference type="FunFam" id="2.40.30.10:FF:000070">
    <property type="entry name" value="Translation elongation factor EF-1 subunit"/>
    <property type="match status" value="1"/>
</dbReference>
<comment type="caution">
    <text evidence="12">The sequence shown here is derived from an EMBL/GenBank/DDBJ whole genome shotgun (WGS) entry which is preliminary data.</text>
</comment>
<evidence type="ECO:0000256" key="9">
    <source>
        <dbReference type="ARBA" id="ARBA00063537"/>
    </source>
</evidence>
<keyword evidence="3" id="KW-0963">Cytoplasm</keyword>
<comment type="similarity">
    <text evidence="2">Belongs to the TRAFAC class translation factor GTPase superfamily. Classic translation factor GTPase family. EF-Tu/EF-1A subfamily.</text>
</comment>
<dbReference type="InterPro" id="IPR009001">
    <property type="entry name" value="Transl_elong_EF1A/Init_IF2_C"/>
</dbReference>
<proteinExistence type="inferred from homology"/>